<evidence type="ECO:0000313" key="2">
    <source>
        <dbReference type="Proteomes" id="UP000322234"/>
    </source>
</evidence>
<proteinExistence type="predicted"/>
<gene>
    <name evidence="1" type="ORF">E5288_WYG009569</name>
</gene>
<dbReference type="EMBL" id="VBQZ03000013">
    <property type="protein sequence ID" value="MXQ82641.1"/>
    <property type="molecule type" value="Genomic_DNA"/>
</dbReference>
<protein>
    <submittedName>
        <fullName evidence="1">Uncharacterized protein</fullName>
    </submittedName>
</protein>
<comment type="caution">
    <text evidence="1">The sequence shown here is derived from an EMBL/GenBank/DDBJ whole genome shotgun (WGS) entry which is preliminary data.</text>
</comment>
<evidence type="ECO:0000313" key="1">
    <source>
        <dbReference type="EMBL" id="MXQ82641.1"/>
    </source>
</evidence>
<keyword evidence="2" id="KW-1185">Reference proteome</keyword>
<dbReference type="Proteomes" id="UP000322234">
    <property type="component" value="Unassembled WGS sequence"/>
</dbReference>
<accession>A0A6B0R120</accession>
<sequence length="75" mass="8450">MTRDMASRVRHSVWHRAHLLKGSHEHSCCLHFSVDSEELTLADSSYGTGAWSVCYLEGSDGDCRMLFHDDSGFAF</sequence>
<organism evidence="1 2">
    <name type="scientific">Bos mutus</name>
    <name type="common">wild yak</name>
    <dbReference type="NCBI Taxonomy" id="72004"/>
    <lineage>
        <taxon>Eukaryota</taxon>
        <taxon>Metazoa</taxon>
        <taxon>Chordata</taxon>
        <taxon>Craniata</taxon>
        <taxon>Vertebrata</taxon>
        <taxon>Euteleostomi</taxon>
        <taxon>Mammalia</taxon>
        <taxon>Eutheria</taxon>
        <taxon>Laurasiatheria</taxon>
        <taxon>Artiodactyla</taxon>
        <taxon>Ruminantia</taxon>
        <taxon>Pecora</taxon>
        <taxon>Bovidae</taxon>
        <taxon>Bovinae</taxon>
        <taxon>Bos</taxon>
    </lineage>
</organism>
<name>A0A6B0R120_9CETA</name>
<reference evidence="1" key="1">
    <citation type="submission" date="2019-10" db="EMBL/GenBank/DDBJ databases">
        <title>The sequence and de novo assembly of the wild yak genome.</title>
        <authorList>
            <person name="Liu Y."/>
        </authorList>
    </citation>
    <scope>NUCLEOTIDE SEQUENCE [LARGE SCALE GENOMIC DNA]</scope>
    <source>
        <strain evidence="1">WY2019</strain>
    </source>
</reference>
<dbReference type="AlphaFoldDB" id="A0A6B0R120"/>